<dbReference type="STRING" id="4155.A0A022S0D4"/>
<dbReference type="InterPro" id="IPR008479">
    <property type="entry name" value="DUF760"/>
</dbReference>
<sequence length="403" mass="44681">MAPDADYKVRRESLLSRRRAAGIPQITHHKLNSMAASAAARAILISRAADFSLKPTFLPPQSPLSHHHLLIRPLLPASPKKRSPISCLISGVDGGGVSDEFVSTRKSGFGREFSVIANLLKRIEPLDNSVISKGVSDSAKDSMKQTISTMLGLLPSDQFTVTVTVSKHPLDRLIVSSIATGYTLWNAEYRISLMRNFDISLHSSKSSIVCNNDGTSEVRWEASDSGGGEKDFNGGVEGSAEESKNTNTQTFEDLSPEALNYIQQLKSELSAAKQELHAQKQESLEMEHIRNSNNNLLEYLRSLESDMVAELSRPSSPEVEEIIHELSQNILRRFFKDETTSDYEGDLAVSSIQNYQETDKEYSDTIGTSRDYLAKLLFWCMLMGHHLRGLENRLHLSCAVGLL</sequence>
<feature type="region of interest" description="Disordered" evidence="1">
    <location>
        <begin position="218"/>
        <end position="248"/>
    </location>
</feature>
<dbReference type="EMBL" id="KI630210">
    <property type="protein sequence ID" value="EYU44680.1"/>
    <property type="molecule type" value="Genomic_DNA"/>
</dbReference>
<name>A0A022S0D4_ERYGU</name>
<evidence type="ECO:0000256" key="1">
    <source>
        <dbReference type="SAM" id="MobiDB-lite"/>
    </source>
</evidence>
<feature type="compositionally biased region" description="Basic and acidic residues" evidence="1">
    <location>
        <begin position="218"/>
        <end position="232"/>
    </location>
</feature>
<evidence type="ECO:0000313" key="3">
    <source>
        <dbReference type="Proteomes" id="UP000030748"/>
    </source>
</evidence>
<evidence type="ECO:0000313" key="2">
    <source>
        <dbReference type="EMBL" id="EYU44680.1"/>
    </source>
</evidence>
<keyword evidence="3" id="KW-1185">Reference proteome</keyword>
<gene>
    <name evidence="2" type="ORF">MIMGU_mgv1a007587mg</name>
</gene>
<accession>A0A022S0D4</accession>
<dbReference type="Pfam" id="PF05542">
    <property type="entry name" value="DUF760"/>
    <property type="match status" value="2"/>
</dbReference>
<reference evidence="2 3" key="1">
    <citation type="journal article" date="2013" name="Proc. Natl. Acad. Sci. U.S.A.">
        <title>Fine-scale variation in meiotic recombination in Mimulus inferred from population shotgun sequencing.</title>
        <authorList>
            <person name="Hellsten U."/>
            <person name="Wright K.M."/>
            <person name="Jenkins J."/>
            <person name="Shu S."/>
            <person name="Yuan Y."/>
            <person name="Wessler S.R."/>
            <person name="Schmutz J."/>
            <person name="Willis J.H."/>
            <person name="Rokhsar D.S."/>
        </authorList>
    </citation>
    <scope>NUCLEOTIDE SEQUENCE [LARGE SCALE GENOMIC DNA]</scope>
    <source>
        <strain evidence="3">cv. DUN x IM62</strain>
    </source>
</reference>
<proteinExistence type="predicted"/>
<dbReference type="Proteomes" id="UP000030748">
    <property type="component" value="Unassembled WGS sequence"/>
</dbReference>
<dbReference type="PANTHER" id="PTHR33598:SF10">
    <property type="entry name" value="SEED MATURATION-LIKE PROTEIN"/>
    <property type="match status" value="1"/>
</dbReference>
<organism evidence="2 3">
    <name type="scientific">Erythranthe guttata</name>
    <name type="common">Yellow monkey flower</name>
    <name type="synonym">Mimulus guttatus</name>
    <dbReference type="NCBI Taxonomy" id="4155"/>
    <lineage>
        <taxon>Eukaryota</taxon>
        <taxon>Viridiplantae</taxon>
        <taxon>Streptophyta</taxon>
        <taxon>Embryophyta</taxon>
        <taxon>Tracheophyta</taxon>
        <taxon>Spermatophyta</taxon>
        <taxon>Magnoliopsida</taxon>
        <taxon>eudicotyledons</taxon>
        <taxon>Gunneridae</taxon>
        <taxon>Pentapetalae</taxon>
        <taxon>asterids</taxon>
        <taxon>lamiids</taxon>
        <taxon>Lamiales</taxon>
        <taxon>Phrymaceae</taxon>
        <taxon>Erythranthe</taxon>
    </lineage>
</organism>
<protein>
    <submittedName>
        <fullName evidence="2">Uncharacterized protein</fullName>
    </submittedName>
</protein>
<dbReference type="PANTHER" id="PTHR33598">
    <property type="entry name" value="OS02G0833400 PROTEIN"/>
    <property type="match status" value="1"/>
</dbReference>
<dbReference type="AlphaFoldDB" id="A0A022S0D4"/>
<dbReference type="eggNOG" id="ENOG502QQZ8">
    <property type="taxonomic scope" value="Eukaryota"/>
</dbReference>